<dbReference type="RefSeq" id="WP_308134764.1">
    <property type="nucleotide sequence ID" value="NZ_CP133197.1"/>
</dbReference>
<gene>
    <name evidence="1" type="ORF">RCC75_09665</name>
    <name evidence="2" type="ORF">RCG00_19840</name>
</gene>
<keyword evidence="3" id="KW-1185">Reference proteome</keyword>
<accession>A0AA51MQC1</accession>
<organism evidence="2">
    <name type="scientific">Thiothrix subterranea</name>
    <dbReference type="NCBI Taxonomy" id="2735563"/>
    <lineage>
        <taxon>Bacteria</taxon>
        <taxon>Pseudomonadati</taxon>
        <taxon>Pseudomonadota</taxon>
        <taxon>Gammaproteobacteria</taxon>
        <taxon>Thiotrichales</taxon>
        <taxon>Thiotrichaceae</taxon>
        <taxon>Thiothrix</taxon>
    </lineage>
</organism>
<name>A0AA51MQC1_9GAMM</name>
<evidence type="ECO:0000313" key="3">
    <source>
        <dbReference type="Proteomes" id="UP001223336"/>
    </source>
</evidence>
<dbReference type="Proteomes" id="UP001223336">
    <property type="component" value="Unassembled WGS sequence"/>
</dbReference>
<dbReference type="Proteomes" id="UP001229862">
    <property type="component" value="Chromosome"/>
</dbReference>
<proteinExistence type="predicted"/>
<sequence>MSNLTISVDDGVLKQARMQAVAEGTSVDVLLRDFLEEYVRTGRQYRQVTDRILAIAERSTAASEGRRWTRGELYDR</sequence>
<reference evidence="2 3" key="1">
    <citation type="submission" date="2023-08" db="EMBL/GenBank/DDBJ databases">
        <title>New molecular markers tilS and rpoB for phylogenetic and monitoring studies of the genus Thiothrix biodiversity.</title>
        <authorList>
            <person name="Ravin N.V."/>
            <person name="Smolyakov D."/>
            <person name="Markov N.D."/>
            <person name="Beletsky A.V."/>
            <person name="Mardanov A.V."/>
            <person name="Rudenko T.S."/>
            <person name="Grabovich M.Y."/>
        </authorList>
    </citation>
    <scope>NUCLEOTIDE SEQUENCE</scope>
    <source>
        <strain evidence="2">DNT52</strain>
        <strain evidence="1 3">H33</strain>
    </source>
</reference>
<protein>
    <recommendedName>
        <fullName evidence="4">CopG family transcriptional regulator</fullName>
    </recommendedName>
</protein>
<dbReference type="AlphaFoldDB" id="A0AA51MQC1"/>
<evidence type="ECO:0008006" key="4">
    <source>
        <dbReference type="Google" id="ProtNLM"/>
    </source>
</evidence>
<dbReference type="EMBL" id="CP133217">
    <property type="protein sequence ID" value="WML86522.1"/>
    <property type="molecule type" value="Genomic_DNA"/>
</dbReference>
<evidence type="ECO:0000313" key="2">
    <source>
        <dbReference type="EMBL" id="WML86522.1"/>
    </source>
</evidence>
<evidence type="ECO:0000313" key="1">
    <source>
        <dbReference type="EMBL" id="MDQ5768796.1"/>
    </source>
</evidence>
<dbReference type="EMBL" id="JAVFKN010000011">
    <property type="protein sequence ID" value="MDQ5768796.1"/>
    <property type="molecule type" value="Genomic_DNA"/>
</dbReference>